<evidence type="ECO:0000313" key="2">
    <source>
        <dbReference type="Proteomes" id="UP000247814"/>
    </source>
</evidence>
<organism evidence="1 2">
    <name type="scientific">Komagataeibacter sucrofermentans</name>
    <dbReference type="NCBI Taxonomy" id="1053551"/>
    <lineage>
        <taxon>Bacteria</taxon>
        <taxon>Pseudomonadati</taxon>
        <taxon>Pseudomonadota</taxon>
        <taxon>Alphaproteobacteria</taxon>
        <taxon>Acetobacterales</taxon>
        <taxon>Acetobacteraceae</taxon>
        <taxon>Komagataeibacter</taxon>
    </lineage>
</organism>
<gene>
    <name evidence="1" type="ORF">CFR77_05610</name>
</gene>
<protein>
    <submittedName>
        <fullName evidence="1">Uncharacterized protein</fullName>
    </submittedName>
</protein>
<dbReference type="Proteomes" id="UP000247814">
    <property type="component" value="Unassembled WGS sequence"/>
</dbReference>
<dbReference type="RefSeq" id="WP_110568381.1">
    <property type="nucleotide sequence ID" value="NZ_CP137147.1"/>
</dbReference>
<accession>A0A318QKH4</accession>
<dbReference type="EMBL" id="NKUA01000005">
    <property type="protein sequence ID" value="PYD79986.1"/>
    <property type="molecule type" value="Genomic_DNA"/>
</dbReference>
<reference evidence="1 2" key="1">
    <citation type="submission" date="2017-07" db="EMBL/GenBank/DDBJ databases">
        <title>A draft genome sequence of Komagataeibacter sucrofermentans LMG 18788.</title>
        <authorList>
            <person name="Skraban J."/>
            <person name="Cleenwerck I."/>
            <person name="Vandamme P."/>
            <person name="Trcek J."/>
        </authorList>
    </citation>
    <scope>NUCLEOTIDE SEQUENCE [LARGE SCALE GENOMIC DNA]</scope>
    <source>
        <strain evidence="1 2">LMG 18788</strain>
    </source>
</reference>
<proteinExistence type="predicted"/>
<evidence type="ECO:0000313" key="1">
    <source>
        <dbReference type="EMBL" id="PYD79986.1"/>
    </source>
</evidence>
<keyword evidence="2" id="KW-1185">Reference proteome</keyword>
<dbReference type="AlphaFoldDB" id="A0A318QKH4"/>
<dbReference type="OrthoDB" id="7280012at2"/>
<comment type="caution">
    <text evidence="1">The sequence shown here is derived from an EMBL/GenBank/DDBJ whole genome shotgun (WGS) entry which is preliminary data.</text>
</comment>
<sequence length="172" mass="18468">MTPYRVILREAAAAVLLNASTVAGQKIYTARSLPSTIAVLPNVYLQVPIDQGTSLGRSQPGFRRVAYLQIEGRVTGGTPAKVEDTLDLLAAQIEYALMQDASFQAQIQQVTEIDTRISIDSSGSRHLGAVTIRMGLEFDEYYLANGPALTEITGTMTANGNTDFAGMQVPTT</sequence>
<name>A0A318QKH4_9PROT</name>